<dbReference type="GO" id="GO:0008800">
    <property type="term" value="F:beta-lactamase activity"/>
    <property type="evidence" value="ECO:0007669"/>
    <property type="project" value="UniProtKB-EC"/>
</dbReference>
<dbReference type="STRING" id="1547922.ISF6_5218"/>
<dbReference type="RefSeq" id="WP_197284781.1">
    <property type="nucleotide sequence ID" value="NZ_BBYR01000083.1"/>
</dbReference>
<dbReference type="InterPro" id="IPR012338">
    <property type="entry name" value="Beta-lactam/transpept-like"/>
</dbReference>
<dbReference type="InterPro" id="IPR001466">
    <property type="entry name" value="Beta-lactam-related"/>
</dbReference>
<dbReference type="InterPro" id="IPR006311">
    <property type="entry name" value="TAT_signal"/>
</dbReference>
<keyword evidence="3" id="KW-1185">Reference proteome</keyword>
<dbReference type="Pfam" id="PF00144">
    <property type="entry name" value="Beta-lactamase"/>
    <property type="match status" value="1"/>
</dbReference>
<dbReference type="EC" id="3.5.2.6" evidence="2"/>
<organism evidence="2 3">
    <name type="scientific">Piscinibacter sakaiensis</name>
    <name type="common">Ideonella sakaiensis</name>
    <dbReference type="NCBI Taxonomy" id="1547922"/>
    <lineage>
        <taxon>Bacteria</taxon>
        <taxon>Pseudomonadati</taxon>
        <taxon>Pseudomonadota</taxon>
        <taxon>Betaproteobacteria</taxon>
        <taxon>Burkholderiales</taxon>
        <taxon>Sphaerotilaceae</taxon>
        <taxon>Piscinibacter</taxon>
    </lineage>
</organism>
<comment type="caution">
    <text evidence="2">The sequence shown here is derived from an EMBL/GenBank/DDBJ whole genome shotgun (WGS) entry which is preliminary data.</text>
</comment>
<dbReference type="InterPro" id="IPR050789">
    <property type="entry name" value="Diverse_Enzym_Activities"/>
</dbReference>
<keyword evidence="2" id="KW-0378">Hydrolase</keyword>
<dbReference type="AlphaFoldDB" id="A0A0K8P921"/>
<protein>
    <submittedName>
        <fullName evidence="2">Beta-lactamase</fullName>
        <ecNumber evidence="2">3.5.2.6</ecNumber>
    </submittedName>
</protein>
<reference evidence="2 3" key="2">
    <citation type="journal article" date="2016" name="Science">
        <title>A bacterium that degrades and assimilates poly(ethylene terephthalate).</title>
        <authorList>
            <person name="Yoshida S."/>
            <person name="Hiraga K."/>
            <person name="Takehana T."/>
            <person name="Taniguchi I."/>
            <person name="Yamaji H."/>
            <person name="Maeda Y."/>
            <person name="Toyohara K."/>
            <person name="Miyamoto K."/>
            <person name="Kimura Y."/>
            <person name="Oda K."/>
        </authorList>
    </citation>
    <scope>NUCLEOTIDE SEQUENCE [LARGE SCALE GENOMIC DNA]</scope>
    <source>
        <strain evidence="3">NBRC 110686 / TISTR 2288 / 201-F6</strain>
    </source>
</reference>
<dbReference type="Gene3D" id="3.40.710.10">
    <property type="entry name" value="DD-peptidase/beta-lactamase superfamily"/>
    <property type="match status" value="1"/>
</dbReference>
<dbReference type="EMBL" id="BBYR01000083">
    <property type="protein sequence ID" value="GAP38665.1"/>
    <property type="molecule type" value="Genomic_DNA"/>
</dbReference>
<dbReference type="Proteomes" id="UP000037660">
    <property type="component" value="Unassembled WGS sequence"/>
</dbReference>
<evidence type="ECO:0000259" key="1">
    <source>
        <dbReference type="Pfam" id="PF00144"/>
    </source>
</evidence>
<feature type="domain" description="Beta-lactamase-related" evidence="1">
    <location>
        <begin position="67"/>
        <end position="394"/>
    </location>
</feature>
<reference evidence="3" key="1">
    <citation type="submission" date="2015-07" db="EMBL/GenBank/DDBJ databases">
        <title>Discovery of a poly(ethylene terephthalate assimilation.</title>
        <authorList>
            <person name="Yoshida S."/>
            <person name="Hiraga K."/>
            <person name="Takehana T."/>
            <person name="Taniguchi I."/>
            <person name="Yamaji H."/>
            <person name="Maeda Y."/>
            <person name="Toyohara K."/>
            <person name="Miyamoto K."/>
            <person name="Kimura Y."/>
            <person name="Oda K."/>
        </authorList>
    </citation>
    <scope>NUCLEOTIDE SEQUENCE [LARGE SCALE GENOMIC DNA]</scope>
    <source>
        <strain evidence="3">NBRC 110686 / TISTR 2288 / 201-F6</strain>
    </source>
</reference>
<gene>
    <name evidence="2" type="ORF">ISF6_5218</name>
</gene>
<proteinExistence type="predicted"/>
<accession>A0A0K8P921</accession>
<dbReference type="SUPFAM" id="SSF56601">
    <property type="entry name" value="beta-lactamase/transpeptidase-like"/>
    <property type="match status" value="1"/>
</dbReference>
<name>A0A0K8P921_PISS1</name>
<sequence length="426" mass="45986">MSADRHDPRSPLRRRLLAGAAASTLRLSASASAMALLAAGLLGGCAGARPADRRAAAAPPTAPPAGLDALVRRAMAATGARGLALALIEQGEVVFTGAWGVRNAAGEPLRTDAVIYGASLTKAAFGYLVLQLVEAGRLELDQPLADRLRGPLPGDEDPALVRRYTRFAGLADDDRWRRLTARHLLTHSGGFANFHWLEPDRRLRIHFEPGSRYAYSGDGLMLLQYVLEQGLGLDLEAEMQRRLFQPAGLLRSSLRWREDFRPHVADGFDRDGRPRPHDERSRVRAAGSLDTTPADMARLAAHCLRGDGLGPALRAEWTRPQLPITTASQFPTLQPERSPPPHPRLAAGLGMLAFDGPQGPGFYKGGHDDVTANTWVGLEAGRRSVLILSNDVRAEPAFPALVAAALGETGVPWAWEYPGMGFWKEG</sequence>
<evidence type="ECO:0000313" key="2">
    <source>
        <dbReference type="EMBL" id="GAP38665.1"/>
    </source>
</evidence>
<evidence type="ECO:0000313" key="3">
    <source>
        <dbReference type="Proteomes" id="UP000037660"/>
    </source>
</evidence>
<dbReference type="PROSITE" id="PS51318">
    <property type="entry name" value="TAT"/>
    <property type="match status" value="1"/>
</dbReference>
<dbReference type="PANTHER" id="PTHR43283">
    <property type="entry name" value="BETA-LACTAMASE-RELATED"/>
    <property type="match status" value="1"/>
</dbReference>
<dbReference type="PANTHER" id="PTHR43283:SF18">
    <property type="match status" value="1"/>
</dbReference>